<dbReference type="EMBL" id="JBHSTM010000011">
    <property type="protein sequence ID" value="MFC6426676.1"/>
    <property type="molecule type" value="Genomic_DNA"/>
</dbReference>
<name>A0ABW1XHL7_9CELL</name>
<evidence type="ECO:0000256" key="4">
    <source>
        <dbReference type="ARBA" id="ARBA00023136"/>
    </source>
</evidence>
<feature type="transmembrane region" description="Helical" evidence="5">
    <location>
        <begin position="136"/>
        <end position="156"/>
    </location>
</feature>
<dbReference type="Gene3D" id="1.20.120.1780">
    <property type="entry name" value="UbiA prenyltransferase"/>
    <property type="match status" value="1"/>
</dbReference>
<comment type="subcellular location">
    <subcellularLocation>
        <location evidence="1">Membrane</location>
        <topology evidence="1">Multi-pass membrane protein</topology>
    </subcellularLocation>
</comment>
<evidence type="ECO:0000256" key="2">
    <source>
        <dbReference type="ARBA" id="ARBA00022692"/>
    </source>
</evidence>
<organism evidence="6 7">
    <name type="scientific">Oerskovia paurometabola</name>
    <dbReference type="NCBI Taxonomy" id="162170"/>
    <lineage>
        <taxon>Bacteria</taxon>
        <taxon>Bacillati</taxon>
        <taxon>Actinomycetota</taxon>
        <taxon>Actinomycetes</taxon>
        <taxon>Micrococcales</taxon>
        <taxon>Cellulomonadaceae</taxon>
        <taxon>Oerskovia</taxon>
    </lineage>
</organism>
<dbReference type="InterPro" id="IPR000537">
    <property type="entry name" value="UbiA_prenyltransferase"/>
</dbReference>
<evidence type="ECO:0000256" key="1">
    <source>
        <dbReference type="ARBA" id="ARBA00004141"/>
    </source>
</evidence>
<keyword evidence="4 5" id="KW-0472">Membrane</keyword>
<dbReference type="CDD" id="cd13956">
    <property type="entry name" value="PT_UbiA"/>
    <property type="match status" value="1"/>
</dbReference>
<evidence type="ECO:0000256" key="3">
    <source>
        <dbReference type="ARBA" id="ARBA00022989"/>
    </source>
</evidence>
<accession>A0ABW1XHL7</accession>
<dbReference type="RefSeq" id="WP_343903689.1">
    <property type="nucleotide sequence ID" value="NZ_BAAAIY010000007.1"/>
</dbReference>
<evidence type="ECO:0000313" key="6">
    <source>
        <dbReference type="EMBL" id="MFC6426676.1"/>
    </source>
</evidence>
<dbReference type="Proteomes" id="UP001596305">
    <property type="component" value="Unassembled WGS sequence"/>
</dbReference>
<dbReference type="InterPro" id="IPR044878">
    <property type="entry name" value="UbiA_sf"/>
</dbReference>
<keyword evidence="3 5" id="KW-1133">Transmembrane helix</keyword>
<gene>
    <name evidence="6" type="ORF">ACFP71_17725</name>
</gene>
<reference evidence="7" key="1">
    <citation type="journal article" date="2019" name="Int. J. Syst. Evol. Microbiol.">
        <title>The Global Catalogue of Microorganisms (GCM) 10K type strain sequencing project: providing services to taxonomists for standard genome sequencing and annotation.</title>
        <authorList>
            <consortium name="The Broad Institute Genomics Platform"/>
            <consortium name="The Broad Institute Genome Sequencing Center for Infectious Disease"/>
            <person name="Wu L."/>
            <person name="Ma J."/>
        </authorList>
    </citation>
    <scope>NUCLEOTIDE SEQUENCE [LARGE SCALE GENOMIC DNA]</scope>
    <source>
        <strain evidence="7">CCUG 47105</strain>
    </source>
</reference>
<feature type="transmembrane region" description="Helical" evidence="5">
    <location>
        <begin position="259"/>
        <end position="278"/>
    </location>
</feature>
<feature type="transmembrane region" description="Helical" evidence="5">
    <location>
        <begin position="231"/>
        <end position="252"/>
    </location>
</feature>
<proteinExistence type="predicted"/>
<sequence length="286" mass="28576">MTRTTRETALATAWGLALASHAGPTVVVTVLAGFFAAGVGSGPGPTALVTAAVLTGQLSVGWSNDWLDARRDVAVQRTDKPVVAGLVTTRQVHAAALVAAGLCVVLSLATGIVAGLVHLVAVASAWSYNAWLKSTVWSWAPYAVSFGLLPLFVVLAGPGRAAAPWAMTATALLGVGAHVANTLPDLEDDRATGIRGLPHRLGRTRASVLAPTVLVAAVAVVVLGPPGPPSVAAWVGGAVAVALAVSAGVVAVRRTASRLPFALSMAVAAVCAVLLVLAGPDVALPG</sequence>
<dbReference type="Gene3D" id="1.10.357.140">
    <property type="entry name" value="UbiA prenyltransferase"/>
    <property type="match status" value="1"/>
</dbReference>
<keyword evidence="2 5" id="KW-0812">Transmembrane</keyword>
<comment type="caution">
    <text evidence="6">The sequence shown here is derived from an EMBL/GenBank/DDBJ whole genome shotgun (WGS) entry which is preliminary data.</text>
</comment>
<evidence type="ECO:0000313" key="7">
    <source>
        <dbReference type="Proteomes" id="UP001596305"/>
    </source>
</evidence>
<keyword evidence="7" id="KW-1185">Reference proteome</keyword>
<protein>
    <submittedName>
        <fullName evidence="6">UbiA family prenyltransferase</fullName>
    </submittedName>
</protein>
<feature type="transmembrane region" description="Helical" evidence="5">
    <location>
        <begin position="204"/>
        <end position="225"/>
    </location>
</feature>
<feature type="transmembrane region" description="Helical" evidence="5">
    <location>
        <begin position="94"/>
        <end position="124"/>
    </location>
</feature>
<evidence type="ECO:0000256" key="5">
    <source>
        <dbReference type="SAM" id="Phobius"/>
    </source>
</evidence>
<dbReference type="Pfam" id="PF01040">
    <property type="entry name" value="UbiA"/>
    <property type="match status" value="1"/>
</dbReference>